<sequence>MVYIEDKEENDYIQSLIKTLNTTFIAHPYVLLGGKRMLDGMKLFRWNDGTDLVYTNWAKRFPETYKGVDCITMDRRGLWFTATCKRSYPVFEICQIVFENEDK</sequence>
<dbReference type="InterPro" id="IPR016187">
    <property type="entry name" value="CTDL_fold"/>
</dbReference>
<organism evidence="2 3">
    <name type="scientific">Leptotrombidium deliense</name>
    <dbReference type="NCBI Taxonomy" id="299467"/>
    <lineage>
        <taxon>Eukaryota</taxon>
        <taxon>Metazoa</taxon>
        <taxon>Ecdysozoa</taxon>
        <taxon>Arthropoda</taxon>
        <taxon>Chelicerata</taxon>
        <taxon>Arachnida</taxon>
        <taxon>Acari</taxon>
        <taxon>Acariformes</taxon>
        <taxon>Trombidiformes</taxon>
        <taxon>Prostigmata</taxon>
        <taxon>Anystina</taxon>
        <taxon>Parasitengona</taxon>
        <taxon>Trombiculoidea</taxon>
        <taxon>Trombiculidae</taxon>
        <taxon>Leptotrombidium</taxon>
    </lineage>
</organism>
<evidence type="ECO:0000259" key="1">
    <source>
        <dbReference type="PROSITE" id="PS50041"/>
    </source>
</evidence>
<dbReference type="PANTHER" id="PTHR22803">
    <property type="entry name" value="MANNOSE, PHOSPHOLIPASE, LECTIN RECEPTOR RELATED"/>
    <property type="match status" value="1"/>
</dbReference>
<dbReference type="PROSITE" id="PS50041">
    <property type="entry name" value="C_TYPE_LECTIN_2"/>
    <property type="match status" value="1"/>
</dbReference>
<dbReference type="STRING" id="299467.A0A443RTC2"/>
<feature type="domain" description="C-type lectin" evidence="1">
    <location>
        <begin position="1"/>
        <end position="89"/>
    </location>
</feature>
<dbReference type="EMBL" id="NCKV01037992">
    <property type="protein sequence ID" value="RWS18553.1"/>
    <property type="molecule type" value="Genomic_DNA"/>
</dbReference>
<keyword evidence="3" id="KW-1185">Reference proteome</keyword>
<dbReference type="VEuPathDB" id="VectorBase:LDEU013487"/>
<dbReference type="InterPro" id="IPR050111">
    <property type="entry name" value="C-type_lectin/snaclec_domain"/>
</dbReference>
<dbReference type="Gene3D" id="3.10.100.10">
    <property type="entry name" value="Mannose-Binding Protein A, subunit A"/>
    <property type="match status" value="1"/>
</dbReference>
<dbReference type="CDD" id="cd00037">
    <property type="entry name" value="CLECT"/>
    <property type="match status" value="1"/>
</dbReference>
<keyword evidence="2" id="KW-0430">Lectin</keyword>
<dbReference type="AlphaFoldDB" id="A0A443RTC2"/>
<dbReference type="OrthoDB" id="6226225at2759"/>
<dbReference type="Pfam" id="PF00059">
    <property type="entry name" value="Lectin_C"/>
    <property type="match status" value="1"/>
</dbReference>
<proteinExistence type="predicted"/>
<dbReference type="InterPro" id="IPR016186">
    <property type="entry name" value="C-type_lectin-like/link_sf"/>
</dbReference>
<dbReference type="GO" id="GO:0030246">
    <property type="term" value="F:carbohydrate binding"/>
    <property type="evidence" value="ECO:0007669"/>
    <property type="project" value="UniProtKB-KW"/>
</dbReference>
<dbReference type="Proteomes" id="UP000288716">
    <property type="component" value="Unassembled WGS sequence"/>
</dbReference>
<evidence type="ECO:0000313" key="2">
    <source>
        <dbReference type="EMBL" id="RWS18553.1"/>
    </source>
</evidence>
<gene>
    <name evidence="2" type="ORF">B4U80_12476</name>
</gene>
<comment type="caution">
    <text evidence="2">The sequence shown here is derived from an EMBL/GenBank/DDBJ whole genome shotgun (WGS) entry which is preliminary data.</text>
</comment>
<dbReference type="InterPro" id="IPR001304">
    <property type="entry name" value="C-type_lectin-like"/>
</dbReference>
<dbReference type="SUPFAM" id="SSF56436">
    <property type="entry name" value="C-type lectin-like"/>
    <property type="match status" value="1"/>
</dbReference>
<reference evidence="2 3" key="1">
    <citation type="journal article" date="2018" name="Gigascience">
        <title>Genomes of trombidid mites reveal novel predicted allergens and laterally-transferred genes associated with secondary metabolism.</title>
        <authorList>
            <person name="Dong X."/>
            <person name="Chaisiri K."/>
            <person name="Xia D."/>
            <person name="Armstrong S.D."/>
            <person name="Fang Y."/>
            <person name="Donnelly M.J."/>
            <person name="Kadowaki T."/>
            <person name="McGarry J.W."/>
            <person name="Darby A.C."/>
            <person name="Makepeace B.L."/>
        </authorList>
    </citation>
    <scope>NUCLEOTIDE SEQUENCE [LARGE SCALE GENOMIC DNA]</scope>
    <source>
        <strain evidence="2">UoL-UT</strain>
    </source>
</reference>
<accession>A0A443RTC2</accession>
<evidence type="ECO:0000313" key="3">
    <source>
        <dbReference type="Proteomes" id="UP000288716"/>
    </source>
</evidence>
<protein>
    <submittedName>
        <fullName evidence="2">C-type LECtin-like protein</fullName>
    </submittedName>
</protein>
<name>A0A443RTC2_9ACAR</name>